<dbReference type="Pfam" id="PF05135">
    <property type="entry name" value="Phage_connect_1"/>
    <property type="match status" value="1"/>
</dbReference>
<dbReference type="CDD" id="cd08054">
    <property type="entry name" value="gp6"/>
    <property type="match status" value="1"/>
</dbReference>
<dbReference type="Proteomes" id="UP000192903">
    <property type="component" value="Unassembled WGS sequence"/>
</dbReference>
<reference evidence="2" key="1">
    <citation type="submission" date="2017-04" db="EMBL/GenBank/DDBJ databases">
        <authorList>
            <person name="Varghese N."/>
            <person name="Submissions S."/>
        </authorList>
    </citation>
    <scope>NUCLEOTIDE SEQUENCE [LARGE SCALE GENOMIC DNA]</scope>
    <source>
        <strain evidence="2">B4P</strain>
    </source>
</reference>
<sequence length="118" mass="13014">MALVDFDLVKKHLRVLHDDDDTEIAAYQAAAENIAVEHLDRPVYAAAEEIPSEADAYAMVITPAITAAILLLIGDLYENREADPTLDGDAVLPRPVRALLAPWRVWRTCTEETNETSA</sequence>
<dbReference type="InterPro" id="IPR021146">
    <property type="entry name" value="Phage_gp6-like_head-tail"/>
</dbReference>
<evidence type="ECO:0000313" key="2">
    <source>
        <dbReference type="Proteomes" id="UP000192903"/>
    </source>
</evidence>
<dbReference type="Gene3D" id="1.10.3230.30">
    <property type="entry name" value="Phage gp6-like head-tail connector protein"/>
    <property type="match status" value="1"/>
</dbReference>
<accession>A0A1X7FJE3</accession>
<name>A0A1X7FJE3_9HYPH</name>
<dbReference type="OrthoDB" id="8452228at2"/>
<dbReference type="STRING" id="464029.SAMN02982989_3185"/>
<dbReference type="NCBIfam" id="TIGR01560">
    <property type="entry name" value="put_DNA_pack"/>
    <property type="match status" value="1"/>
</dbReference>
<evidence type="ECO:0000313" key="1">
    <source>
        <dbReference type="EMBL" id="SMF53227.1"/>
    </source>
</evidence>
<dbReference type="RefSeq" id="WP_085423262.1">
    <property type="nucleotide sequence ID" value="NZ_FXAF01000006.1"/>
</dbReference>
<proteinExistence type="predicted"/>
<dbReference type="InterPro" id="IPR006450">
    <property type="entry name" value="Phage_HK97_gp6-like"/>
</dbReference>
<dbReference type="EMBL" id="FXAF01000006">
    <property type="protein sequence ID" value="SMF53227.1"/>
    <property type="molecule type" value="Genomic_DNA"/>
</dbReference>
<protein>
    <submittedName>
        <fullName evidence="1">Phage gp6-like head-tail connector protein</fullName>
    </submittedName>
</protein>
<keyword evidence="2" id="KW-1185">Reference proteome</keyword>
<gene>
    <name evidence="1" type="ORF">SAMN02982989_3185</name>
</gene>
<organism evidence="1 2">
    <name type="scientific">Xaviernesmea oryzae</name>
    <dbReference type="NCBI Taxonomy" id="464029"/>
    <lineage>
        <taxon>Bacteria</taxon>
        <taxon>Pseudomonadati</taxon>
        <taxon>Pseudomonadota</taxon>
        <taxon>Alphaproteobacteria</taxon>
        <taxon>Hyphomicrobiales</taxon>
        <taxon>Rhizobiaceae</taxon>
        <taxon>Rhizobium/Agrobacterium group</taxon>
        <taxon>Xaviernesmea</taxon>
    </lineage>
</organism>
<dbReference type="AlphaFoldDB" id="A0A1X7FJE3"/>